<feature type="region of interest" description="Disordered" evidence="1">
    <location>
        <begin position="90"/>
        <end position="125"/>
    </location>
</feature>
<dbReference type="AlphaFoldDB" id="A0AAQ3KH96"/>
<organism evidence="2 3">
    <name type="scientific">Canna indica</name>
    <name type="common">Indian-shot</name>
    <dbReference type="NCBI Taxonomy" id="4628"/>
    <lineage>
        <taxon>Eukaryota</taxon>
        <taxon>Viridiplantae</taxon>
        <taxon>Streptophyta</taxon>
        <taxon>Embryophyta</taxon>
        <taxon>Tracheophyta</taxon>
        <taxon>Spermatophyta</taxon>
        <taxon>Magnoliopsida</taxon>
        <taxon>Liliopsida</taxon>
        <taxon>Zingiberales</taxon>
        <taxon>Cannaceae</taxon>
        <taxon>Canna</taxon>
    </lineage>
</organism>
<accession>A0AAQ3KH96</accession>
<keyword evidence="3" id="KW-1185">Reference proteome</keyword>
<feature type="compositionally biased region" description="Basic residues" evidence="1">
    <location>
        <begin position="104"/>
        <end position="114"/>
    </location>
</feature>
<sequence length="276" mass="31129">MPNRGLHLPISSRRSPEESLRSGRSATDTSRRRRHHSHDRPPRLRIRSRLQRVRRRVLAEPHRQQRELAEVRRLRGRSPQPSGLLGRAIAAGIRGRGTEEPHRFSRRRQPRLHGRPPSPRSRAKGGIFRSAAGGCVHHLQDIKFVGDEKVDRRARGRAAARGDARREVERREGSRGAGRRGLDELSAEQEGAQEGREGHGQLGALARSNSSEHCQEVCSLLSLVSVFEQEVQEADGLLRRRWVPEEALGDGNGRCEEAAREIGEGQVKEFVHQKIE</sequence>
<protein>
    <submittedName>
        <fullName evidence="2">Uncharacterized protein</fullName>
    </submittedName>
</protein>
<feature type="compositionally biased region" description="Basic and acidic residues" evidence="1">
    <location>
        <begin position="160"/>
        <end position="174"/>
    </location>
</feature>
<dbReference type="EMBL" id="CP136893">
    <property type="protein sequence ID" value="WOL06272.1"/>
    <property type="molecule type" value="Genomic_DNA"/>
</dbReference>
<evidence type="ECO:0000256" key="1">
    <source>
        <dbReference type="SAM" id="MobiDB-lite"/>
    </source>
</evidence>
<gene>
    <name evidence="2" type="ORF">Cni_G15004</name>
</gene>
<feature type="region of interest" description="Disordered" evidence="1">
    <location>
        <begin position="150"/>
        <end position="198"/>
    </location>
</feature>
<reference evidence="2 3" key="1">
    <citation type="submission" date="2023-10" db="EMBL/GenBank/DDBJ databases">
        <title>Chromosome-scale genome assembly provides insights into flower coloration mechanisms of Canna indica.</title>
        <authorList>
            <person name="Li C."/>
        </authorList>
    </citation>
    <scope>NUCLEOTIDE SEQUENCE [LARGE SCALE GENOMIC DNA]</scope>
    <source>
        <tissue evidence="2">Flower</tissue>
    </source>
</reference>
<evidence type="ECO:0000313" key="2">
    <source>
        <dbReference type="EMBL" id="WOL06272.1"/>
    </source>
</evidence>
<dbReference type="Proteomes" id="UP001327560">
    <property type="component" value="Chromosome 4"/>
</dbReference>
<name>A0AAQ3KH96_9LILI</name>
<evidence type="ECO:0000313" key="3">
    <source>
        <dbReference type="Proteomes" id="UP001327560"/>
    </source>
</evidence>
<feature type="compositionally biased region" description="Basic residues" evidence="1">
    <location>
        <begin position="31"/>
        <end position="45"/>
    </location>
</feature>
<proteinExistence type="predicted"/>
<feature type="region of interest" description="Disordered" evidence="1">
    <location>
        <begin position="1"/>
        <end position="45"/>
    </location>
</feature>